<organism evidence="2 3">
    <name type="scientific">Synaphobranchus kaupii</name>
    <name type="common">Kaup's arrowtooth eel</name>
    <dbReference type="NCBI Taxonomy" id="118154"/>
    <lineage>
        <taxon>Eukaryota</taxon>
        <taxon>Metazoa</taxon>
        <taxon>Chordata</taxon>
        <taxon>Craniata</taxon>
        <taxon>Vertebrata</taxon>
        <taxon>Euteleostomi</taxon>
        <taxon>Actinopterygii</taxon>
        <taxon>Neopterygii</taxon>
        <taxon>Teleostei</taxon>
        <taxon>Anguilliformes</taxon>
        <taxon>Synaphobranchidae</taxon>
        <taxon>Synaphobranchus</taxon>
    </lineage>
</organism>
<dbReference type="EMBL" id="JAINUF010000018">
    <property type="protein sequence ID" value="KAJ8337612.1"/>
    <property type="molecule type" value="Genomic_DNA"/>
</dbReference>
<accession>A0A9Q1EF28</accession>
<protein>
    <submittedName>
        <fullName evidence="2">Uncharacterized protein</fullName>
    </submittedName>
</protein>
<evidence type="ECO:0000256" key="1">
    <source>
        <dbReference type="SAM" id="MobiDB-lite"/>
    </source>
</evidence>
<feature type="compositionally biased region" description="Polar residues" evidence="1">
    <location>
        <begin position="1"/>
        <end position="17"/>
    </location>
</feature>
<dbReference type="Proteomes" id="UP001152622">
    <property type="component" value="Chromosome 18"/>
</dbReference>
<proteinExistence type="predicted"/>
<reference evidence="2" key="1">
    <citation type="journal article" date="2023" name="Science">
        <title>Genome structures resolve the early diversification of teleost fishes.</title>
        <authorList>
            <person name="Parey E."/>
            <person name="Louis A."/>
            <person name="Montfort J."/>
            <person name="Bouchez O."/>
            <person name="Roques C."/>
            <person name="Iampietro C."/>
            <person name="Lluch J."/>
            <person name="Castinel A."/>
            <person name="Donnadieu C."/>
            <person name="Desvignes T."/>
            <person name="Floi Bucao C."/>
            <person name="Jouanno E."/>
            <person name="Wen M."/>
            <person name="Mejri S."/>
            <person name="Dirks R."/>
            <person name="Jansen H."/>
            <person name="Henkel C."/>
            <person name="Chen W.J."/>
            <person name="Zahm M."/>
            <person name="Cabau C."/>
            <person name="Klopp C."/>
            <person name="Thompson A.W."/>
            <person name="Robinson-Rechavi M."/>
            <person name="Braasch I."/>
            <person name="Lecointre G."/>
            <person name="Bobe J."/>
            <person name="Postlethwait J.H."/>
            <person name="Berthelot C."/>
            <person name="Roest Crollius H."/>
            <person name="Guiguen Y."/>
        </authorList>
    </citation>
    <scope>NUCLEOTIDE SEQUENCE</scope>
    <source>
        <strain evidence="2">WJC10195</strain>
    </source>
</reference>
<feature type="compositionally biased region" description="Basic and acidic residues" evidence="1">
    <location>
        <begin position="144"/>
        <end position="160"/>
    </location>
</feature>
<evidence type="ECO:0000313" key="2">
    <source>
        <dbReference type="EMBL" id="KAJ8337612.1"/>
    </source>
</evidence>
<keyword evidence="3" id="KW-1185">Reference proteome</keyword>
<evidence type="ECO:0000313" key="3">
    <source>
        <dbReference type="Proteomes" id="UP001152622"/>
    </source>
</evidence>
<sequence length="199" mass="21251">MRTSHTSPTNDLQSQAQAGPRRAVYVQLRVKRNRGRPAPAGSNFNLSVKAYGAGGDWRATGLVGADDPPPPHPTPPHPTPPHQRRCACAEVRCRDVGVLVTVPDGQRPATLPDGAMWWLLTAFPRPCDSRPAPPWRKALGLPDADPRPAWHSEHVPRPPPERPGAADARVLDGEAEGDEGTRVMDVQGYGAGHTGGSCG</sequence>
<comment type="caution">
    <text evidence="2">The sequence shown here is derived from an EMBL/GenBank/DDBJ whole genome shotgun (WGS) entry which is preliminary data.</text>
</comment>
<dbReference type="AlphaFoldDB" id="A0A9Q1EF28"/>
<feature type="compositionally biased region" description="Pro residues" evidence="1">
    <location>
        <begin position="67"/>
        <end position="81"/>
    </location>
</feature>
<feature type="region of interest" description="Disordered" evidence="1">
    <location>
        <begin position="61"/>
        <end position="83"/>
    </location>
</feature>
<feature type="region of interest" description="Disordered" evidence="1">
    <location>
        <begin position="1"/>
        <end position="23"/>
    </location>
</feature>
<feature type="compositionally biased region" description="Gly residues" evidence="1">
    <location>
        <begin position="189"/>
        <end position="199"/>
    </location>
</feature>
<name>A0A9Q1EF28_SYNKA</name>
<feature type="region of interest" description="Disordered" evidence="1">
    <location>
        <begin position="141"/>
        <end position="199"/>
    </location>
</feature>
<gene>
    <name evidence="2" type="ORF">SKAU_G00365780</name>
</gene>